<organism evidence="1">
    <name type="scientific">marine sediment metagenome</name>
    <dbReference type="NCBI Taxonomy" id="412755"/>
    <lineage>
        <taxon>unclassified sequences</taxon>
        <taxon>metagenomes</taxon>
        <taxon>ecological metagenomes</taxon>
    </lineage>
</organism>
<dbReference type="AlphaFoldDB" id="A0A0F9R6R1"/>
<reference evidence="1" key="1">
    <citation type="journal article" date="2015" name="Nature">
        <title>Complex archaea that bridge the gap between prokaryotes and eukaryotes.</title>
        <authorList>
            <person name="Spang A."/>
            <person name="Saw J.H."/>
            <person name="Jorgensen S.L."/>
            <person name="Zaremba-Niedzwiedzka K."/>
            <person name="Martijn J."/>
            <person name="Lind A.E."/>
            <person name="van Eijk R."/>
            <person name="Schleper C."/>
            <person name="Guy L."/>
            <person name="Ettema T.J."/>
        </authorList>
    </citation>
    <scope>NUCLEOTIDE SEQUENCE</scope>
</reference>
<dbReference type="EMBL" id="LAZR01003957">
    <property type="protein sequence ID" value="KKN13113.1"/>
    <property type="molecule type" value="Genomic_DNA"/>
</dbReference>
<evidence type="ECO:0000313" key="1">
    <source>
        <dbReference type="EMBL" id="KKN13113.1"/>
    </source>
</evidence>
<accession>A0A0F9R6R1</accession>
<proteinExistence type="predicted"/>
<gene>
    <name evidence="1" type="ORF">LCGC14_1009660</name>
</gene>
<name>A0A0F9R6R1_9ZZZZ</name>
<protein>
    <recommendedName>
        <fullName evidence="2">Portal protein</fullName>
    </recommendedName>
</protein>
<comment type="caution">
    <text evidence="1">The sequence shown here is derived from an EMBL/GenBank/DDBJ whole genome shotgun (WGS) entry which is preliminary data.</text>
</comment>
<sequence length="541" mass="61926">MNKQEEIDYILQLKKEANDATFDRRLAANELWTLYQNKQNYSKKKDWQSKIFVPKIFMSVEQATAIVKRAIMSPRRLFKVNLVNPDDDVAKDAMKDVDRTLKRHLKESNFATSYAETMKEAFLVGFGVPKVLWEGGLKFVNVPTSKHFRDPDWQSGSFEPPKYDIEEKEMDLSELKDMAKRINDDAGRSVFNMTEINKIKEDQRDIEHETEERVRRGLSQHNKTDKRVIIKEFWGTIVDKKTNKVKKKQLRVVANDKWMIRSQNNPFDHQLPPYIPVVPITYPHRGAWGVSLVEPIVRMQYAYNNIMNLGIDNLNFSVNKIFEYQPSALVNPKSLTQLYPGKLVAKHTSAPAIQEVRTSGLGQDSFFVLDLLQSEMQKGTAITEFLLGTAGKSKTATEAELKTAQAQGLFDTIARDLETNSLSPLIQMSFDLLIQFKVIPEELRGRYKFDVGGLSLLLVRREQTERVERILGLALQSQTVASMTNIRELYSKYLNLLNLEDVLAEDNQGPNADQQQLIDQDAAEQAKKQVASMSDEEILAS</sequence>
<dbReference type="Pfam" id="PF23899">
    <property type="entry name" value="SU10_portal"/>
    <property type="match status" value="1"/>
</dbReference>
<evidence type="ECO:0008006" key="2">
    <source>
        <dbReference type="Google" id="ProtNLM"/>
    </source>
</evidence>
<dbReference type="InterPro" id="IPR056909">
    <property type="entry name" value="SU10_portal"/>
</dbReference>